<dbReference type="OMA" id="PRFMCED"/>
<feature type="signal peptide" evidence="23">
    <location>
        <begin position="1"/>
        <end position="20"/>
    </location>
</feature>
<keyword evidence="16 22" id="KW-0472">Membrane</keyword>
<dbReference type="SMART" id="SM00220">
    <property type="entry name" value="S_TKc"/>
    <property type="match status" value="1"/>
</dbReference>
<evidence type="ECO:0000256" key="16">
    <source>
        <dbReference type="ARBA" id="ARBA00023136"/>
    </source>
</evidence>
<evidence type="ECO:0000256" key="22">
    <source>
        <dbReference type="SAM" id="Phobius"/>
    </source>
</evidence>
<evidence type="ECO:0000256" key="8">
    <source>
        <dbReference type="ARBA" id="ARBA00022679"/>
    </source>
</evidence>
<feature type="domain" description="Protein kinase" evidence="24">
    <location>
        <begin position="352"/>
        <end position="629"/>
    </location>
</feature>
<dbReference type="InterPro" id="IPR013320">
    <property type="entry name" value="ConA-like_dom_sf"/>
</dbReference>
<dbReference type="FunFam" id="2.60.120.200:FF:000086">
    <property type="entry name" value="L-type lectin-domain containing receptor kinase S.4"/>
    <property type="match status" value="1"/>
</dbReference>
<comment type="catalytic activity">
    <reaction evidence="19">
        <text>L-threonyl-[protein] + ATP = O-phospho-L-threonyl-[protein] + ADP + H(+)</text>
        <dbReference type="Rhea" id="RHEA:46608"/>
        <dbReference type="Rhea" id="RHEA-COMP:11060"/>
        <dbReference type="Rhea" id="RHEA-COMP:11605"/>
        <dbReference type="ChEBI" id="CHEBI:15378"/>
        <dbReference type="ChEBI" id="CHEBI:30013"/>
        <dbReference type="ChEBI" id="CHEBI:30616"/>
        <dbReference type="ChEBI" id="CHEBI:61977"/>
        <dbReference type="ChEBI" id="CHEBI:456216"/>
        <dbReference type="EC" id="2.7.11.1"/>
    </reaction>
</comment>
<evidence type="ECO:0000256" key="1">
    <source>
        <dbReference type="ARBA" id="ARBA00004236"/>
    </source>
</evidence>
<dbReference type="OrthoDB" id="543442at2759"/>
<dbReference type="PROSITE" id="PS00107">
    <property type="entry name" value="PROTEIN_KINASE_ATP"/>
    <property type="match status" value="1"/>
</dbReference>
<dbReference type="Pfam" id="PF00069">
    <property type="entry name" value="Pkinase"/>
    <property type="match status" value="1"/>
</dbReference>
<dbReference type="GO" id="GO:0005886">
    <property type="term" value="C:plasma membrane"/>
    <property type="evidence" value="ECO:0007669"/>
    <property type="project" value="UniProtKB-SubCell"/>
</dbReference>
<protein>
    <recommendedName>
        <fullName evidence="5">non-specific serine/threonine protein kinase</fullName>
        <ecNumber evidence="5">2.7.11.1</ecNumber>
    </recommendedName>
</protein>
<evidence type="ECO:0000256" key="5">
    <source>
        <dbReference type="ARBA" id="ARBA00012513"/>
    </source>
</evidence>
<comment type="similarity">
    <text evidence="4">In the C-terminal section; belongs to the protein kinase superfamily. Ser/Thr protein kinase family.</text>
</comment>
<dbReference type="GO" id="GO:0002229">
    <property type="term" value="P:defense response to oomycetes"/>
    <property type="evidence" value="ECO:0007669"/>
    <property type="project" value="UniProtKB-ARBA"/>
</dbReference>
<keyword evidence="17" id="KW-0675">Receptor</keyword>
<dbReference type="SUPFAM" id="SSF56112">
    <property type="entry name" value="Protein kinase-like (PK-like)"/>
    <property type="match status" value="1"/>
</dbReference>
<evidence type="ECO:0000259" key="24">
    <source>
        <dbReference type="PROSITE" id="PS50011"/>
    </source>
</evidence>
<feature type="transmembrane region" description="Helical" evidence="22">
    <location>
        <begin position="294"/>
        <end position="320"/>
    </location>
</feature>
<evidence type="ECO:0000256" key="15">
    <source>
        <dbReference type="ARBA" id="ARBA00022989"/>
    </source>
</evidence>
<evidence type="ECO:0000256" key="9">
    <source>
        <dbReference type="ARBA" id="ARBA00022692"/>
    </source>
</evidence>
<dbReference type="EC" id="2.7.11.1" evidence="5"/>
<dbReference type="Pfam" id="PF00139">
    <property type="entry name" value="Lectin_legB"/>
    <property type="match status" value="1"/>
</dbReference>
<evidence type="ECO:0000256" key="23">
    <source>
        <dbReference type="SAM" id="SignalP"/>
    </source>
</evidence>
<keyword evidence="18" id="KW-0325">Glycoprotein</keyword>
<keyword evidence="14 21" id="KW-0067">ATP-binding</keyword>
<dbReference type="InterPro" id="IPR017441">
    <property type="entry name" value="Protein_kinase_ATP_BS"/>
</dbReference>
<keyword evidence="8" id="KW-0808">Transferase</keyword>
<dbReference type="EMBL" id="JABCRI010000012">
    <property type="protein sequence ID" value="KAF8396967.1"/>
    <property type="molecule type" value="Genomic_DNA"/>
</dbReference>
<dbReference type="GO" id="GO:0005524">
    <property type="term" value="F:ATP binding"/>
    <property type="evidence" value="ECO:0007669"/>
    <property type="project" value="UniProtKB-UniRule"/>
</dbReference>
<comment type="catalytic activity">
    <reaction evidence="20">
        <text>L-seryl-[protein] + ATP = O-phospho-L-seryl-[protein] + ADP + H(+)</text>
        <dbReference type="Rhea" id="RHEA:17989"/>
        <dbReference type="Rhea" id="RHEA-COMP:9863"/>
        <dbReference type="Rhea" id="RHEA-COMP:11604"/>
        <dbReference type="ChEBI" id="CHEBI:15378"/>
        <dbReference type="ChEBI" id="CHEBI:29999"/>
        <dbReference type="ChEBI" id="CHEBI:30616"/>
        <dbReference type="ChEBI" id="CHEBI:83421"/>
        <dbReference type="ChEBI" id="CHEBI:456216"/>
        <dbReference type="EC" id="2.7.11.1"/>
    </reaction>
</comment>
<organism evidence="25 27">
    <name type="scientific">Tetracentron sinense</name>
    <name type="common">Spur-leaf</name>
    <dbReference type="NCBI Taxonomy" id="13715"/>
    <lineage>
        <taxon>Eukaryota</taxon>
        <taxon>Viridiplantae</taxon>
        <taxon>Streptophyta</taxon>
        <taxon>Embryophyta</taxon>
        <taxon>Tracheophyta</taxon>
        <taxon>Spermatophyta</taxon>
        <taxon>Magnoliopsida</taxon>
        <taxon>Trochodendrales</taxon>
        <taxon>Trochodendraceae</taxon>
        <taxon>Tetracentron</taxon>
    </lineage>
</organism>
<feature type="binding site" evidence="21">
    <location>
        <position position="381"/>
    </location>
    <ligand>
        <name>ATP</name>
        <dbReference type="ChEBI" id="CHEBI:30616"/>
    </ligand>
</feature>
<reference evidence="25 27" key="1">
    <citation type="submission" date="2020-04" db="EMBL/GenBank/DDBJ databases">
        <title>Plant Genome Project.</title>
        <authorList>
            <person name="Zhang R.-G."/>
        </authorList>
    </citation>
    <scope>NUCLEOTIDE SEQUENCE [LARGE SCALE GENOMIC DNA]</scope>
    <source>
        <strain evidence="25">YNK0</strain>
        <tissue evidence="25">Leaf</tissue>
    </source>
</reference>
<dbReference type="PANTHER" id="PTHR27007">
    <property type="match status" value="1"/>
</dbReference>
<evidence type="ECO:0000256" key="19">
    <source>
        <dbReference type="ARBA" id="ARBA00047899"/>
    </source>
</evidence>
<evidence type="ECO:0000313" key="26">
    <source>
        <dbReference type="EMBL" id="KAF8396967.1"/>
    </source>
</evidence>
<evidence type="ECO:0000256" key="10">
    <source>
        <dbReference type="ARBA" id="ARBA00022729"/>
    </source>
</evidence>
<feature type="chain" id="PRO_5042410728" description="non-specific serine/threonine protein kinase" evidence="23">
    <location>
        <begin position="21"/>
        <end position="667"/>
    </location>
</feature>
<dbReference type="InterPro" id="IPR050528">
    <property type="entry name" value="L-type_Lectin-RKs"/>
</dbReference>
<evidence type="ECO:0000256" key="20">
    <source>
        <dbReference type="ARBA" id="ARBA00048679"/>
    </source>
</evidence>
<comment type="similarity">
    <text evidence="3">In the N-terminal section; belongs to the leguminous lectin family.</text>
</comment>
<name>A0A834Y7E3_TETSI</name>
<evidence type="ECO:0000256" key="21">
    <source>
        <dbReference type="PROSITE-ProRule" id="PRU10141"/>
    </source>
</evidence>
<dbReference type="GO" id="GO:0042742">
    <property type="term" value="P:defense response to bacterium"/>
    <property type="evidence" value="ECO:0007669"/>
    <property type="project" value="UniProtKB-ARBA"/>
</dbReference>
<keyword evidence="27" id="KW-1185">Reference proteome</keyword>
<evidence type="ECO:0000313" key="27">
    <source>
        <dbReference type="Proteomes" id="UP000655225"/>
    </source>
</evidence>
<evidence type="ECO:0000256" key="17">
    <source>
        <dbReference type="ARBA" id="ARBA00023170"/>
    </source>
</evidence>
<evidence type="ECO:0000313" key="25">
    <source>
        <dbReference type="EMBL" id="KAF8369592.1"/>
    </source>
</evidence>
<keyword evidence="13" id="KW-0418">Kinase</keyword>
<evidence type="ECO:0000256" key="2">
    <source>
        <dbReference type="ARBA" id="ARBA00004479"/>
    </source>
</evidence>
<dbReference type="CDD" id="cd14066">
    <property type="entry name" value="STKc_IRAK"/>
    <property type="match status" value="1"/>
</dbReference>
<accession>A0A834Y7E3</accession>
<dbReference type="GO" id="GO:0004674">
    <property type="term" value="F:protein serine/threonine kinase activity"/>
    <property type="evidence" value="ECO:0007669"/>
    <property type="project" value="UniProtKB-KW"/>
</dbReference>
<keyword evidence="15 22" id="KW-1133">Transmembrane helix</keyword>
<evidence type="ECO:0000256" key="12">
    <source>
        <dbReference type="ARBA" id="ARBA00022741"/>
    </source>
</evidence>
<evidence type="ECO:0000256" key="13">
    <source>
        <dbReference type="ARBA" id="ARBA00022777"/>
    </source>
</evidence>
<gene>
    <name evidence="26" type="ORF">HHK36_018604</name>
    <name evidence="25" type="ORF">HHK36_032374</name>
</gene>
<dbReference type="Gene3D" id="2.60.120.200">
    <property type="match status" value="1"/>
</dbReference>
<dbReference type="Gene3D" id="1.10.510.10">
    <property type="entry name" value="Transferase(Phosphotransferase) domain 1"/>
    <property type="match status" value="1"/>
</dbReference>
<evidence type="ECO:0000256" key="14">
    <source>
        <dbReference type="ARBA" id="ARBA00022840"/>
    </source>
</evidence>
<keyword evidence="7" id="KW-0723">Serine/threonine-protein kinase</keyword>
<comment type="subcellular location">
    <subcellularLocation>
        <location evidence="1">Cell membrane</location>
    </subcellularLocation>
    <subcellularLocation>
        <location evidence="2">Membrane</location>
        <topology evidence="2">Single-pass type I membrane protein</topology>
    </subcellularLocation>
</comment>
<evidence type="ECO:0000256" key="7">
    <source>
        <dbReference type="ARBA" id="ARBA00022527"/>
    </source>
</evidence>
<proteinExistence type="inferred from homology"/>
<evidence type="ECO:0000256" key="6">
    <source>
        <dbReference type="ARBA" id="ARBA00022475"/>
    </source>
</evidence>
<keyword evidence="12 21" id="KW-0547">Nucleotide-binding</keyword>
<dbReference type="PROSITE" id="PS00108">
    <property type="entry name" value="PROTEIN_KINASE_ST"/>
    <property type="match status" value="1"/>
</dbReference>
<dbReference type="InterPro" id="IPR011009">
    <property type="entry name" value="Kinase-like_dom_sf"/>
</dbReference>
<sequence>MATASFFVFWSFLFVNLLQFQSYDFIFNGFNKAPNMTLNGASLVTRSGALRLTNSSANLIGRAFYTSPIRLFNTQSRRPKLSSFSTTFVFAIVKPYEGSGGGGHGLVFTLSPSKQPRRSWFAQYFGLLGPTNNGNSSNHVFAIEFDTVYDMALFGDINDNHVGIDVNSFRSVASAPASYYLNGTNKKEMRLESGLPIQAWIDYNGENEVVNVSISPLSVPKPSHPLLSHKMNLSHVLQESMYLGFSSSTGKLASFHYILGWSFSMNGVAPPLDLHRIPSFPGSQSGSSGLGKKAITIGAVSSAVTLLLLAIVISTFVYMLRRAKQAEVLEDWELDCPHRFRYKDLYVATKGFKEIHILGSGGFGCVYKGVLPNTKEEVAIKRVSHNSKQGVKEFVAEIASLGRLRHRHLVHLQGWCKRNADLLLVYDYMPNGSLDTFLFDEEKDLVLNWPQRFKILQGIASALLYLHEEWEQVVVHRDVKANNVLLDADMNGRLGDFGLAKLYEHGKNPSTTHVVGTVGYIAPELSRTGKATASSDVFAYGALLLEVTCGRRPIDPNAPSGLLLLLDWVRECRQRGQILEAVDPKMEDLYEKEEVEMVLILGLLCSQSTPEARPTIRQVTRYLSGNDKLAKTDVPMEFTDTGSENFGFRSFPSSFGVISTGSLTGGR</sequence>
<evidence type="ECO:0000256" key="3">
    <source>
        <dbReference type="ARBA" id="ARBA00008536"/>
    </source>
</evidence>
<evidence type="ECO:0000256" key="11">
    <source>
        <dbReference type="ARBA" id="ARBA00022734"/>
    </source>
</evidence>
<comment type="caution">
    <text evidence="25">The sequence shown here is derived from an EMBL/GenBank/DDBJ whole genome shotgun (WGS) entry which is preliminary data.</text>
</comment>
<dbReference type="CDD" id="cd06899">
    <property type="entry name" value="lectin_legume_LecRK_Arcelin_ConA"/>
    <property type="match status" value="1"/>
</dbReference>
<evidence type="ECO:0000256" key="4">
    <source>
        <dbReference type="ARBA" id="ARBA00010217"/>
    </source>
</evidence>
<keyword evidence="6" id="KW-1003">Cell membrane</keyword>
<dbReference type="Gene3D" id="3.30.200.20">
    <property type="entry name" value="Phosphorylase Kinase, domain 1"/>
    <property type="match status" value="1"/>
</dbReference>
<dbReference type="InterPro" id="IPR001220">
    <property type="entry name" value="Legume_lectin_dom"/>
</dbReference>
<keyword evidence="11" id="KW-0430">Lectin</keyword>
<dbReference type="FunFam" id="1.10.510.10:FF:000108">
    <property type="entry name" value="L-type lectin-domain containing receptor kinase S.4"/>
    <property type="match status" value="1"/>
</dbReference>
<dbReference type="EMBL" id="JABCRI010000645">
    <property type="protein sequence ID" value="KAF8369592.1"/>
    <property type="molecule type" value="Genomic_DNA"/>
</dbReference>
<dbReference type="SUPFAM" id="SSF49899">
    <property type="entry name" value="Concanavalin A-like lectins/glucanases"/>
    <property type="match status" value="1"/>
</dbReference>
<dbReference type="InterPro" id="IPR008271">
    <property type="entry name" value="Ser/Thr_kinase_AS"/>
</dbReference>
<dbReference type="Proteomes" id="UP000655225">
    <property type="component" value="Unassembled WGS sequence"/>
</dbReference>
<dbReference type="FunFam" id="3.30.200.20:FF:000178">
    <property type="entry name" value="serine/threonine-protein kinase PBS1-like"/>
    <property type="match status" value="1"/>
</dbReference>
<keyword evidence="10 23" id="KW-0732">Signal</keyword>
<dbReference type="AlphaFoldDB" id="A0A834Y7E3"/>
<dbReference type="GO" id="GO:0030246">
    <property type="term" value="F:carbohydrate binding"/>
    <property type="evidence" value="ECO:0007669"/>
    <property type="project" value="UniProtKB-KW"/>
</dbReference>
<dbReference type="PROSITE" id="PS50011">
    <property type="entry name" value="PROTEIN_KINASE_DOM"/>
    <property type="match status" value="1"/>
</dbReference>
<evidence type="ECO:0000256" key="18">
    <source>
        <dbReference type="ARBA" id="ARBA00023180"/>
    </source>
</evidence>
<dbReference type="InterPro" id="IPR000719">
    <property type="entry name" value="Prot_kinase_dom"/>
</dbReference>
<keyword evidence="9 22" id="KW-0812">Transmembrane</keyword>